<dbReference type="PANTHER" id="PTHR34598">
    <property type="entry name" value="BLL6449 PROTEIN"/>
    <property type="match status" value="1"/>
</dbReference>
<dbReference type="NCBIfam" id="NF041278">
    <property type="entry name" value="CmcJ_NvfI_EfuI"/>
    <property type="match status" value="1"/>
</dbReference>
<protein>
    <recommendedName>
        <fullName evidence="5">Methyltransferase</fullName>
    </recommendedName>
</protein>
<dbReference type="Proteomes" id="UP000215127">
    <property type="component" value="Chromosome 2"/>
</dbReference>
<accession>A0A1X7RMG5</accession>
<evidence type="ECO:0008006" key="5">
    <source>
        <dbReference type="Google" id="ProtNLM"/>
    </source>
</evidence>
<sequence>MTTAIEAMTTATEAMSVQGSPIHPHTTGRIELVNGTNDGASAFIDPSTGHTNLNPKKIHHVDLYDIREQHPPAALATEGYQFSEYPTMLTEQQFMSYQSTAGKQFIQDAYWPEVRRLIETTLPSAARVVPWHFSVRNAMPGYHPDEVFFMKTGVAQPQANLHSDNDHVTAAAHLVRIFGEEAAAELLTKYKRWCMVNTWRPIGEPVQSWPLVIVDHSKVSNWQYETHVTKIHRSNDSSYYKKYDNFLKHDPDYVYRYVSRHAPDEVIMFRDYDSRKDRYRGTPHGAFQDDRTPADAPPRRSIEVRCFVFFEEDN</sequence>
<dbReference type="PANTHER" id="PTHR34598:SF3">
    <property type="entry name" value="OXIDOREDUCTASE AN1597"/>
    <property type="match status" value="1"/>
</dbReference>
<dbReference type="GO" id="GO:0016491">
    <property type="term" value="F:oxidoreductase activity"/>
    <property type="evidence" value="ECO:0007669"/>
    <property type="project" value="UniProtKB-KW"/>
</dbReference>
<dbReference type="STRING" id="1276538.A0A1X7RMG5"/>
<evidence type="ECO:0000313" key="4">
    <source>
        <dbReference type="Proteomes" id="UP000215127"/>
    </source>
</evidence>
<name>A0A1X7RMG5_ZYMT9</name>
<gene>
    <name evidence="3" type="ORF">ZT3D7_G3326</name>
</gene>
<evidence type="ECO:0000256" key="1">
    <source>
        <dbReference type="ARBA" id="ARBA00023002"/>
    </source>
</evidence>
<evidence type="ECO:0000256" key="2">
    <source>
        <dbReference type="ARBA" id="ARBA00023604"/>
    </source>
</evidence>
<dbReference type="InterPro" id="IPR044053">
    <property type="entry name" value="AsaB-like"/>
</dbReference>
<reference evidence="3 4" key="1">
    <citation type="submission" date="2016-06" db="EMBL/GenBank/DDBJ databases">
        <authorList>
            <person name="Kjaerup R.B."/>
            <person name="Dalgaard T.S."/>
            <person name="Juul-Madsen H.R."/>
        </authorList>
    </citation>
    <scope>NUCLEOTIDE SEQUENCE [LARGE SCALE GENOMIC DNA]</scope>
</reference>
<evidence type="ECO:0000313" key="3">
    <source>
        <dbReference type="EMBL" id="SMQ48177.1"/>
    </source>
</evidence>
<organism evidence="3 4">
    <name type="scientific">Zymoseptoria tritici (strain ST99CH_3D7)</name>
    <dbReference type="NCBI Taxonomy" id="1276538"/>
    <lineage>
        <taxon>Eukaryota</taxon>
        <taxon>Fungi</taxon>
        <taxon>Dikarya</taxon>
        <taxon>Ascomycota</taxon>
        <taxon>Pezizomycotina</taxon>
        <taxon>Dothideomycetes</taxon>
        <taxon>Dothideomycetidae</taxon>
        <taxon>Mycosphaerellales</taxon>
        <taxon>Mycosphaerellaceae</taxon>
        <taxon>Zymoseptoria</taxon>
    </lineage>
</organism>
<keyword evidence="1" id="KW-0560">Oxidoreductase</keyword>
<keyword evidence="4" id="KW-1185">Reference proteome</keyword>
<dbReference type="EMBL" id="LT853693">
    <property type="protein sequence ID" value="SMQ48177.1"/>
    <property type="molecule type" value="Genomic_DNA"/>
</dbReference>
<dbReference type="AlphaFoldDB" id="A0A1X7RMG5"/>
<proteinExistence type="inferred from homology"/>
<comment type="similarity">
    <text evidence="2">Belongs to the asaB hydroxylase/desaturase family.</text>
</comment>